<keyword evidence="3" id="KW-1185">Reference proteome</keyword>
<dbReference type="Proteomes" id="UP000620366">
    <property type="component" value="Unassembled WGS sequence"/>
</dbReference>
<reference evidence="2" key="1">
    <citation type="submission" date="2020-08" db="EMBL/GenBank/DDBJ databases">
        <title>Genome public.</title>
        <authorList>
            <person name="Liu C."/>
            <person name="Sun Q."/>
        </authorList>
    </citation>
    <scope>NUCLEOTIDE SEQUENCE</scope>
    <source>
        <strain evidence="2">BX7</strain>
    </source>
</reference>
<name>A0A926DE79_9FIRM</name>
<dbReference type="PANTHER" id="PTHR30283">
    <property type="entry name" value="PEROXIDE STRESS RESPONSE PROTEIN YAAA"/>
    <property type="match status" value="1"/>
</dbReference>
<evidence type="ECO:0000313" key="3">
    <source>
        <dbReference type="Proteomes" id="UP000620366"/>
    </source>
</evidence>
<evidence type="ECO:0000313" key="2">
    <source>
        <dbReference type="EMBL" id="MBC8535410.1"/>
    </source>
</evidence>
<comment type="similarity">
    <text evidence="1">Belongs to the UPF0246 family.</text>
</comment>
<organism evidence="2 3">
    <name type="scientific">Feifania hominis</name>
    <dbReference type="NCBI Taxonomy" id="2763660"/>
    <lineage>
        <taxon>Bacteria</taxon>
        <taxon>Bacillati</taxon>
        <taxon>Bacillota</taxon>
        <taxon>Clostridia</taxon>
        <taxon>Eubacteriales</taxon>
        <taxon>Feifaniaceae</taxon>
        <taxon>Feifania</taxon>
    </lineage>
</organism>
<dbReference type="InterPro" id="IPR005583">
    <property type="entry name" value="YaaA"/>
</dbReference>
<dbReference type="HAMAP" id="MF_00652">
    <property type="entry name" value="UPF0246"/>
    <property type="match status" value="1"/>
</dbReference>
<proteinExistence type="inferred from homology"/>
<sequence length="246" mass="28201">MLIFLSPALNMRAAQAPVEARQPRFLPETRQLVDELRRRSPWQLESLLRCNSEIALRAFAAYRDFDMDAAGTPAAAGYYGIAYTHLNAASFTAQDYAYADGHLRILSALYGSLRPSDGISPHRLEMQTRLRVEGRDLYGFWGDRLYRDLFERGEPVLSLASGEYERAVSPYLRPRDRMVSARFLVSRRGRWVVLPTEAKMARGEMARHVIQNRIDDLGGVMEFDWNGYRYAPALSDGRIMTFLQER</sequence>
<protein>
    <recommendedName>
        <fullName evidence="1">UPF0246 protein H8695_01700</fullName>
    </recommendedName>
</protein>
<accession>A0A926DE79</accession>
<dbReference type="AlphaFoldDB" id="A0A926DE79"/>
<dbReference type="GO" id="GO:0033194">
    <property type="term" value="P:response to hydroperoxide"/>
    <property type="evidence" value="ECO:0007669"/>
    <property type="project" value="TreeGrafter"/>
</dbReference>
<comment type="caution">
    <text evidence="2">The sequence shown here is derived from an EMBL/GenBank/DDBJ whole genome shotgun (WGS) entry which is preliminary data.</text>
</comment>
<dbReference type="EMBL" id="JACRSP010000001">
    <property type="protein sequence ID" value="MBC8535410.1"/>
    <property type="molecule type" value="Genomic_DNA"/>
</dbReference>
<dbReference type="Pfam" id="PF03883">
    <property type="entry name" value="H2O2_YaaD"/>
    <property type="match status" value="1"/>
</dbReference>
<dbReference type="PANTHER" id="PTHR30283:SF4">
    <property type="entry name" value="PEROXIDE STRESS RESISTANCE PROTEIN YAAA"/>
    <property type="match status" value="1"/>
</dbReference>
<evidence type="ECO:0000256" key="1">
    <source>
        <dbReference type="HAMAP-Rule" id="MF_00652"/>
    </source>
</evidence>
<dbReference type="RefSeq" id="WP_249299129.1">
    <property type="nucleotide sequence ID" value="NZ_JACRSP010000001.1"/>
</dbReference>
<gene>
    <name evidence="2" type="ORF">H8695_01700</name>
</gene>
<dbReference type="GO" id="GO:0005829">
    <property type="term" value="C:cytosol"/>
    <property type="evidence" value="ECO:0007669"/>
    <property type="project" value="TreeGrafter"/>
</dbReference>